<proteinExistence type="inferred from homology"/>
<protein>
    <submittedName>
        <fullName evidence="4">Nitroreductase</fullName>
    </submittedName>
</protein>
<sequence>MDVMHAILERRSIRRYQNRPIEQPVLNKVLEAGRLAPSARNQQDWRFVVVKDPDLRAKMVDACCGQRFIQDAPVHLVVCANNVRDMACGQPARTVDCSIALSFMMLEAMECGLGTCWLGSFDNQAVKTLLRIPDDYQVVAVTPLGYPDEQVDARPRKALDQVVAYDDQWTD</sequence>
<dbReference type="Pfam" id="PF00881">
    <property type="entry name" value="Nitroreductase"/>
    <property type="match status" value="2"/>
</dbReference>
<keyword evidence="5" id="KW-1185">Reference proteome</keyword>
<dbReference type="Proteomes" id="UP000593890">
    <property type="component" value="Chromosome"/>
</dbReference>
<dbReference type="InterPro" id="IPR000415">
    <property type="entry name" value="Nitroreductase-like"/>
</dbReference>
<reference evidence="5" key="1">
    <citation type="submission" date="2020-07" db="EMBL/GenBank/DDBJ databases">
        <title>Complete genome sequencing of Clostridia bacterium strain 12CBH8.</title>
        <authorList>
            <person name="Sakamoto M."/>
            <person name="Murakami T."/>
            <person name="Mori H."/>
        </authorList>
    </citation>
    <scope>NUCLEOTIDE SEQUENCE [LARGE SCALE GENOMIC DNA]</scope>
    <source>
        <strain evidence="5">12CBH8</strain>
    </source>
</reference>
<comment type="similarity">
    <text evidence="1">Belongs to the nitroreductase family.</text>
</comment>
<dbReference type="AlphaFoldDB" id="A0A7I8CZC1"/>
<dbReference type="EMBL" id="AP023321">
    <property type="protein sequence ID" value="BCI59837.1"/>
    <property type="molecule type" value="Genomic_DNA"/>
</dbReference>
<dbReference type="KEGG" id="sman:C12CBH8_04760"/>
<feature type="domain" description="Nitroreductase" evidence="3">
    <location>
        <begin position="7"/>
        <end position="63"/>
    </location>
</feature>
<dbReference type="GO" id="GO:0016491">
    <property type="term" value="F:oxidoreductase activity"/>
    <property type="evidence" value="ECO:0007669"/>
    <property type="project" value="UniProtKB-KW"/>
</dbReference>
<dbReference type="PANTHER" id="PTHR43673">
    <property type="entry name" value="NAD(P)H NITROREDUCTASE YDGI-RELATED"/>
    <property type="match status" value="1"/>
</dbReference>
<organism evidence="4 5">
    <name type="scientific">Solibaculum mannosilyticum</name>
    <dbReference type="NCBI Taxonomy" id="2780922"/>
    <lineage>
        <taxon>Bacteria</taxon>
        <taxon>Bacillati</taxon>
        <taxon>Bacillota</taxon>
        <taxon>Clostridia</taxon>
        <taxon>Eubacteriales</taxon>
        <taxon>Oscillospiraceae</taxon>
        <taxon>Solibaculum</taxon>
    </lineage>
</organism>
<dbReference type="SUPFAM" id="SSF55469">
    <property type="entry name" value="FMN-dependent nitroreductase-like"/>
    <property type="match status" value="1"/>
</dbReference>
<gene>
    <name evidence="4" type="ORF">C12CBH8_04760</name>
</gene>
<name>A0A7I8CZC1_9FIRM</name>
<dbReference type="InterPro" id="IPR029479">
    <property type="entry name" value="Nitroreductase"/>
</dbReference>
<dbReference type="Gene3D" id="3.40.109.10">
    <property type="entry name" value="NADH Oxidase"/>
    <property type="match status" value="1"/>
</dbReference>
<keyword evidence="2" id="KW-0560">Oxidoreductase</keyword>
<evidence type="ECO:0000256" key="1">
    <source>
        <dbReference type="ARBA" id="ARBA00007118"/>
    </source>
</evidence>
<dbReference type="RefSeq" id="WP_090265820.1">
    <property type="nucleotide sequence ID" value="NZ_AP023321.1"/>
</dbReference>
<evidence type="ECO:0000313" key="4">
    <source>
        <dbReference type="EMBL" id="BCI59837.1"/>
    </source>
</evidence>
<evidence type="ECO:0000256" key="2">
    <source>
        <dbReference type="ARBA" id="ARBA00023002"/>
    </source>
</evidence>
<evidence type="ECO:0000259" key="3">
    <source>
        <dbReference type="Pfam" id="PF00881"/>
    </source>
</evidence>
<accession>A0A7I8CZC1</accession>
<dbReference type="PANTHER" id="PTHR43673:SF10">
    <property type="entry name" value="NADH DEHYDROGENASE_NAD(P)H NITROREDUCTASE XCC3605-RELATED"/>
    <property type="match status" value="1"/>
</dbReference>
<feature type="domain" description="Nitroreductase" evidence="3">
    <location>
        <begin position="65"/>
        <end position="146"/>
    </location>
</feature>
<dbReference type="CDD" id="cd02139">
    <property type="entry name" value="nitroreductase"/>
    <property type="match status" value="1"/>
</dbReference>
<evidence type="ECO:0000313" key="5">
    <source>
        <dbReference type="Proteomes" id="UP000593890"/>
    </source>
</evidence>